<reference evidence="1" key="1">
    <citation type="submission" date="2021-02" db="EMBL/GenBank/DDBJ databases">
        <authorList>
            <person name="Nowell W R."/>
        </authorList>
    </citation>
    <scope>NUCLEOTIDE SEQUENCE</scope>
</reference>
<organism evidence="1 2">
    <name type="scientific">Didymodactylos carnosus</name>
    <dbReference type="NCBI Taxonomy" id="1234261"/>
    <lineage>
        <taxon>Eukaryota</taxon>
        <taxon>Metazoa</taxon>
        <taxon>Spiralia</taxon>
        <taxon>Gnathifera</taxon>
        <taxon>Rotifera</taxon>
        <taxon>Eurotatoria</taxon>
        <taxon>Bdelloidea</taxon>
        <taxon>Philodinida</taxon>
        <taxon>Philodinidae</taxon>
        <taxon>Didymodactylos</taxon>
    </lineage>
</organism>
<dbReference type="AlphaFoldDB" id="A0A8S2QFL3"/>
<accession>A0A8S2QFL3</accession>
<proteinExistence type="predicted"/>
<evidence type="ECO:0000313" key="1">
    <source>
        <dbReference type="EMBL" id="CAF4096730.1"/>
    </source>
</evidence>
<name>A0A8S2QFL3_9BILA</name>
<protein>
    <submittedName>
        <fullName evidence="1">Uncharacterized protein</fullName>
    </submittedName>
</protein>
<evidence type="ECO:0000313" key="2">
    <source>
        <dbReference type="Proteomes" id="UP000681722"/>
    </source>
</evidence>
<dbReference type="EMBL" id="CAJOBC010032679">
    <property type="protein sequence ID" value="CAF4096730.1"/>
    <property type="molecule type" value="Genomic_DNA"/>
</dbReference>
<sequence>VQVQSTNTNQQLQAATLVYPTQSTLAYPQYLPQQAHQAIPQTCSKKNLSVKL</sequence>
<feature type="non-terminal residue" evidence="1">
    <location>
        <position position="1"/>
    </location>
</feature>
<gene>
    <name evidence="1" type="ORF">SRO942_LOCUS28475</name>
</gene>
<dbReference type="Proteomes" id="UP000681722">
    <property type="component" value="Unassembled WGS sequence"/>
</dbReference>
<comment type="caution">
    <text evidence="1">The sequence shown here is derived from an EMBL/GenBank/DDBJ whole genome shotgun (WGS) entry which is preliminary data.</text>
</comment>